<evidence type="ECO:0000313" key="3">
    <source>
        <dbReference type="Proteomes" id="UP000269591"/>
    </source>
</evidence>
<comment type="caution">
    <text evidence="2">The sequence shown here is derived from an EMBL/GenBank/DDBJ whole genome shotgun (WGS) entry which is preliminary data.</text>
</comment>
<organism evidence="2 3">
    <name type="scientific">Slackia equolifaciens</name>
    <dbReference type="NCBI Taxonomy" id="498718"/>
    <lineage>
        <taxon>Bacteria</taxon>
        <taxon>Bacillati</taxon>
        <taxon>Actinomycetota</taxon>
        <taxon>Coriobacteriia</taxon>
        <taxon>Eggerthellales</taxon>
        <taxon>Eggerthellaceae</taxon>
        <taxon>Slackia</taxon>
    </lineage>
</organism>
<proteinExistence type="predicted"/>
<feature type="transmembrane region" description="Helical" evidence="1">
    <location>
        <begin position="154"/>
        <end position="177"/>
    </location>
</feature>
<keyword evidence="1" id="KW-0812">Transmembrane</keyword>
<feature type="transmembrane region" description="Helical" evidence="1">
    <location>
        <begin position="198"/>
        <end position="220"/>
    </location>
</feature>
<feature type="transmembrane region" description="Helical" evidence="1">
    <location>
        <begin position="226"/>
        <end position="249"/>
    </location>
</feature>
<protein>
    <submittedName>
        <fullName evidence="2">Uncharacterized protein</fullName>
    </submittedName>
</protein>
<keyword evidence="1" id="KW-1133">Transmembrane helix</keyword>
<dbReference type="Proteomes" id="UP000269591">
    <property type="component" value="Unassembled WGS sequence"/>
</dbReference>
<evidence type="ECO:0000256" key="1">
    <source>
        <dbReference type="SAM" id="Phobius"/>
    </source>
</evidence>
<sequence length="339" mass="35557">MRRLVSGRRNAVRAEKLLREHYVAERAGVLSPSERAVAIAECVDAVEYALTCNDVGSEAVGSVGRAGAERAASERHANEATGYELESSRGRYGGSLGSASGFSRTCSAKTRSASPSFFSFVAFQARAIPARIWIAQAALIAFVLWVCALEPAEGFVNCVAAALGAIVAGLGVPIVMASRLYRMAELESACRFNCRSVAAARMVVIGSVDVLVLGAAACIVPSLTNAYALAFAMYACVPYFAVCAGSFAVSRRARGFSAMAVSVMLSLVAIGVCVLLQRVFPWVYGPAAVGAWAIAAAVAGVWLAREAHMFLCTAAEGIDAFGCLGRFAYNEKGCDVSWS</sequence>
<dbReference type="AlphaFoldDB" id="A0A3N0B4B6"/>
<feature type="transmembrane region" description="Helical" evidence="1">
    <location>
        <begin position="256"/>
        <end position="277"/>
    </location>
</feature>
<dbReference type="OrthoDB" id="3174244at2"/>
<accession>A0A3N0B4B6</accession>
<dbReference type="EMBL" id="QIBX01000001">
    <property type="protein sequence ID" value="RNL41932.1"/>
    <property type="molecule type" value="Genomic_DNA"/>
</dbReference>
<gene>
    <name evidence="2" type="ORF">DMP06_00525</name>
</gene>
<name>A0A3N0B4B6_9ACTN</name>
<feature type="transmembrane region" description="Helical" evidence="1">
    <location>
        <begin position="283"/>
        <end position="304"/>
    </location>
</feature>
<keyword evidence="1" id="KW-0472">Membrane</keyword>
<feature type="transmembrane region" description="Helical" evidence="1">
    <location>
        <begin position="130"/>
        <end position="148"/>
    </location>
</feature>
<dbReference type="RefSeq" id="WP_123207794.1">
    <property type="nucleotide sequence ID" value="NZ_JBHTHO010000004.1"/>
</dbReference>
<evidence type="ECO:0000313" key="2">
    <source>
        <dbReference type="EMBL" id="RNL41932.1"/>
    </source>
</evidence>
<reference evidence="3" key="1">
    <citation type="submission" date="2018-05" db="EMBL/GenBank/DDBJ databases">
        <title>Genome Sequencing of selected type strains of the family Eggerthellaceae.</title>
        <authorList>
            <person name="Danylec N."/>
            <person name="Stoll D.A."/>
            <person name="Doetsch A."/>
            <person name="Huch M."/>
        </authorList>
    </citation>
    <scope>NUCLEOTIDE SEQUENCE [LARGE SCALE GENOMIC DNA]</scope>
    <source>
        <strain evidence="3">DSM 24851</strain>
    </source>
</reference>
<keyword evidence="3" id="KW-1185">Reference proteome</keyword>